<keyword evidence="1" id="KW-0732">Signal</keyword>
<evidence type="ECO:0000256" key="2">
    <source>
        <dbReference type="ARBA" id="ARBA00022737"/>
    </source>
</evidence>
<dbReference type="InterPro" id="IPR052110">
    <property type="entry name" value="MCFD2-like"/>
</dbReference>
<dbReference type="InterPro" id="IPR002048">
    <property type="entry name" value="EF_hand_dom"/>
</dbReference>
<dbReference type="SUPFAM" id="SSF47473">
    <property type="entry name" value="EF-hand"/>
    <property type="match status" value="1"/>
</dbReference>
<keyword evidence="3" id="KW-0106">Calcium</keyword>
<dbReference type="PROSITE" id="PS00018">
    <property type="entry name" value="EF_HAND_1"/>
    <property type="match status" value="2"/>
</dbReference>
<dbReference type="AlphaFoldDB" id="A0A3P7N3K4"/>
<dbReference type="PANTHER" id="PTHR23104">
    <property type="entry name" value="MULTIPLE COAGULATION FACTOR DEFICIENCY PROTEIN 2 NEURAL STEM CELL DERIVED NEURONAL SURVIVAL PROTEIN"/>
    <property type="match status" value="1"/>
</dbReference>
<reference evidence="5 6" key="1">
    <citation type="submission" date="2018-11" db="EMBL/GenBank/DDBJ databases">
        <authorList>
            <consortium name="Pathogen Informatics"/>
        </authorList>
    </citation>
    <scope>NUCLEOTIDE SEQUENCE [LARGE SCALE GENOMIC DNA]</scope>
</reference>
<feature type="domain" description="EF-hand" evidence="4">
    <location>
        <begin position="3"/>
        <end position="65"/>
    </location>
</feature>
<protein>
    <recommendedName>
        <fullName evidence="4">EF-hand domain-containing protein</fullName>
    </recommendedName>
</protein>
<gene>
    <name evidence="5" type="ORF">CGOC_LOCUS13343</name>
</gene>
<dbReference type="Gene3D" id="1.10.238.10">
    <property type="entry name" value="EF-hand"/>
    <property type="match status" value="1"/>
</dbReference>
<dbReference type="InterPro" id="IPR011992">
    <property type="entry name" value="EF-hand-dom_pair"/>
</dbReference>
<evidence type="ECO:0000313" key="5">
    <source>
        <dbReference type="EMBL" id="VDN36944.1"/>
    </source>
</evidence>
<evidence type="ECO:0000256" key="3">
    <source>
        <dbReference type="ARBA" id="ARBA00022837"/>
    </source>
</evidence>
<organism evidence="5 6">
    <name type="scientific">Cylicostephanus goldi</name>
    <name type="common">Nematode worm</name>
    <dbReference type="NCBI Taxonomy" id="71465"/>
    <lineage>
        <taxon>Eukaryota</taxon>
        <taxon>Metazoa</taxon>
        <taxon>Ecdysozoa</taxon>
        <taxon>Nematoda</taxon>
        <taxon>Chromadorea</taxon>
        <taxon>Rhabditida</taxon>
        <taxon>Rhabditina</taxon>
        <taxon>Rhabditomorpha</taxon>
        <taxon>Strongyloidea</taxon>
        <taxon>Strongylidae</taxon>
        <taxon>Cylicostephanus</taxon>
    </lineage>
</organism>
<dbReference type="Proteomes" id="UP000271889">
    <property type="component" value="Unassembled WGS sequence"/>
</dbReference>
<sequence length="69" mass="7751">MNDLDHDNRIDGTEILKALTHTHEGDTGPGVPIQNEDDIVSMVDAVLQDMDFNGDGYIDYAEYLKRQNT</sequence>
<proteinExistence type="predicted"/>
<accession>A0A3P7N3K4</accession>
<dbReference type="EMBL" id="UYRV01130527">
    <property type="protein sequence ID" value="VDN36944.1"/>
    <property type="molecule type" value="Genomic_DNA"/>
</dbReference>
<keyword evidence="2" id="KW-0677">Repeat</keyword>
<evidence type="ECO:0000256" key="1">
    <source>
        <dbReference type="ARBA" id="ARBA00022729"/>
    </source>
</evidence>
<dbReference type="OrthoDB" id="289247at2759"/>
<name>A0A3P7N3K4_CYLGO</name>
<dbReference type="GO" id="GO:0005509">
    <property type="term" value="F:calcium ion binding"/>
    <property type="evidence" value="ECO:0007669"/>
    <property type="project" value="InterPro"/>
</dbReference>
<keyword evidence="6" id="KW-1185">Reference proteome</keyword>
<evidence type="ECO:0000313" key="6">
    <source>
        <dbReference type="Proteomes" id="UP000271889"/>
    </source>
</evidence>
<dbReference type="InterPro" id="IPR018247">
    <property type="entry name" value="EF_Hand_1_Ca_BS"/>
</dbReference>
<dbReference type="PANTHER" id="PTHR23104:SF12">
    <property type="entry name" value="EF-HAND DOMAIN-CONTAINING PROTEIN"/>
    <property type="match status" value="1"/>
</dbReference>
<dbReference type="Pfam" id="PF13499">
    <property type="entry name" value="EF-hand_7"/>
    <property type="match status" value="1"/>
</dbReference>
<evidence type="ECO:0000259" key="4">
    <source>
        <dbReference type="Pfam" id="PF13499"/>
    </source>
</evidence>